<accession>A0A6A6RWL0</accession>
<dbReference type="EMBL" id="MU006787">
    <property type="protein sequence ID" value="KAF2639412.1"/>
    <property type="molecule type" value="Genomic_DNA"/>
</dbReference>
<gene>
    <name evidence="2" type="ORF">P280DRAFT_519597</name>
</gene>
<keyword evidence="3" id="KW-1185">Reference proteome</keyword>
<reference evidence="2" key="1">
    <citation type="journal article" date="2020" name="Stud. Mycol.">
        <title>101 Dothideomycetes genomes: a test case for predicting lifestyles and emergence of pathogens.</title>
        <authorList>
            <person name="Haridas S."/>
            <person name="Albert R."/>
            <person name="Binder M."/>
            <person name="Bloem J."/>
            <person name="Labutti K."/>
            <person name="Salamov A."/>
            <person name="Andreopoulos B."/>
            <person name="Baker S."/>
            <person name="Barry K."/>
            <person name="Bills G."/>
            <person name="Bluhm B."/>
            <person name="Cannon C."/>
            <person name="Castanera R."/>
            <person name="Culley D."/>
            <person name="Daum C."/>
            <person name="Ezra D."/>
            <person name="Gonzalez J."/>
            <person name="Henrissat B."/>
            <person name="Kuo A."/>
            <person name="Liang C."/>
            <person name="Lipzen A."/>
            <person name="Lutzoni F."/>
            <person name="Magnuson J."/>
            <person name="Mondo S."/>
            <person name="Nolan M."/>
            <person name="Ohm R."/>
            <person name="Pangilinan J."/>
            <person name="Park H.-J."/>
            <person name="Ramirez L."/>
            <person name="Alfaro M."/>
            <person name="Sun H."/>
            <person name="Tritt A."/>
            <person name="Yoshinaga Y."/>
            <person name="Zwiers L.-H."/>
            <person name="Turgeon B."/>
            <person name="Goodwin S."/>
            <person name="Spatafora J."/>
            <person name="Crous P."/>
            <person name="Grigoriev I."/>
        </authorList>
    </citation>
    <scope>NUCLEOTIDE SEQUENCE</scope>
    <source>
        <strain evidence="2">CBS 473.64</strain>
    </source>
</reference>
<evidence type="ECO:0000313" key="2">
    <source>
        <dbReference type="EMBL" id="KAF2639412.1"/>
    </source>
</evidence>
<feature type="compositionally biased region" description="Polar residues" evidence="1">
    <location>
        <begin position="28"/>
        <end position="38"/>
    </location>
</feature>
<organism evidence="2 3">
    <name type="scientific">Massarina eburnea CBS 473.64</name>
    <dbReference type="NCBI Taxonomy" id="1395130"/>
    <lineage>
        <taxon>Eukaryota</taxon>
        <taxon>Fungi</taxon>
        <taxon>Dikarya</taxon>
        <taxon>Ascomycota</taxon>
        <taxon>Pezizomycotina</taxon>
        <taxon>Dothideomycetes</taxon>
        <taxon>Pleosporomycetidae</taxon>
        <taxon>Pleosporales</taxon>
        <taxon>Massarineae</taxon>
        <taxon>Massarinaceae</taxon>
        <taxon>Massarina</taxon>
    </lineage>
</organism>
<feature type="region of interest" description="Disordered" evidence="1">
    <location>
        <begin position="1"/>
        <end position="45"/>
    </location>
</feature>
<dbReference type="OrthoDB" id="3800672at2759"/>
<dbReference type="Proteomes" id="UP000799753">
    <property type="component" value="Unassembled WGS sequence"/>
</dbReference>
<evidence type="ECO:0008006" key="4">
    <source>
        <dbReference type="Google" id="ProtNLM"/>
    </source>
</evidence>
<protein>
    <recommendedName>
        <fullName evidence="4">Pal1-domain-containing protein</fullName>
    </recommendedName>
</protein>
<evidence type="ECO:0000256" key="1">
    <source>
        <dbReference type="SAM" id="MobiDB-lite"/>
    </source>
</evidence>
<feature type="compositionally biased region" description="Basic residues" evidence="1">
    <location>
        <begin position="211"/>
        <end position="225"/>
    </location>
</feature>
<feature type="region of interest" description="Disordered" evidence="1">
    <location>
        <begin position="124"/>
        <end position="225"/>
    </location>
</feature>
<proteinExistence type="predicted"/>
<sequence>MSLSPPVYHPSNTAGFSAATGRVARNPRASQTQTSTPRNMRDADIRSATRKALGYGHDTFEPENSVDYIAPRRGLTYHGDYNRTNNDAATRRYTDNRYHEPVGNSHEEPIPQRYIAEFNRRWHEDTEEHDADQYMADMTPKAPWRKHVSPTDGYGVLPPPQGVKASPRPSSSSSSKLSHGNRSRASSSLHVPSEVSSRFSDDSDDSEAPKPRRRLLKFRKGDRRS</sequence>
<name>A0A6A6RWL0_9PLEO</name>
<feature type="compositionally biased region" description="Low complexity" evidence="1">
    <location>
        <begin position="166"/>
        <end position="198"/>
    </location>
</feature>
<dbReference type="AlphaFoldDB" id="A0A6A6RWL0"/>
<evidence type="ECO:0000313" key="3">
    <source>
        <dbReference type="Proteomes" id="UP000799753"/>
    </source>
</evidence>